<name>A0A8T1KU74_9STRA</name>
<dbReference type="EMBL" id="RCML01000377">
    <property type="protein sequence ID" value="KAG2978910.1"/>
    <property type="molecule type" value="Genomic_DNA"/>
</dbReference>
<comment type="caution">
    <text evidence="3">The sequence shown here is derived from an EMBL/GenBank/DDBJ whole genome shotgun (WGS) entry which is preliminary data.</text>
</comment>
<dbReference type="VEuPathDB" id="FungiDB:PC110_g21273"/>
<dbReference type="AlphaFoldDB" id="A0A8T1KU74"/>
<sequence>MRHYRACRMVYVELEVVISMATLHPPNSQLFSDNVIASVVHRAWMSDDCIEDEEGDSFDPGECSKPLQHTEYARVRGSYARRLGRTVLAPPMENKWMRGQFELSPGIPERDFNATKPATGGEER</sequence>
<evidence type="ECO:0000256" key="1">
    <source>
        <dbReference type="SAM" id="MobiDB-lite"/>
    </source>
</evidence>
<reference evidence="3" key="1">
    <citation type="submission" date="2018-05" db="EMBL/GenBank/DDBJ databases">
        <title>Effector identification in a new, highly contiguous assembly of the strawberry crown rot pathogen Phytophthora cactorum.</title>
        <authorList>
            <person name="Armitage A.D."/>
            <person name="Nellist C.F."/>
            <person name="Bates H."/>
            <person name="Vickerstaff R.J."/>
            <person name="Harrison R.J."/>
        </authorList>
    </citation>
    <scope>NUCLEOTIDE SEQUENCE</scope>
    <source>
        <strain evidence="2">P415</strain>
        <strain evidence="3">P421</strain>
    </source>
</reference>
<organism evidence="3 4">
    <name type="scientific">Phytophthora cactorum</name>
    <dbReference type="NCBI Taxonomy" id="29920"/>
    <lineage>
        <taxon>Eukaryota</taxon>
        <taxon>Sar</taxon>
        <taxon>Stramenopiles</taxon>
        <taxon>Oomycota</taxon>
        <taxon>Peronosporomycetes</taxon>
        <taxon>Peronosporales</taxon>
        <taxon>Peronosporaceae</taxon>
        <taxon>Phytophthora</taxon>
    </lineage>
</organism>
<evidence type="ECO:0000313" key="2">
    <source>
        <dbReference type="EMBL" id="KAG2978910.1"/>
    </source>
</evidence>
<evidence type="ECO:0000313" key="3">
    <source>
        <dbReference type="EMBL" id="KAG3214068.1"/>
    </source>
</evidence>
<feature type="region of interest" description="Disordered" evidence="1">
    <location>
        <begin position="103"/>
        <end position="124"/>
    </location>
</feature>
<protein>
    <submittedName>
        <fullName evidence="3">Uncharacterized protein</fullName>
    </submittedName>
</protein>
<gene>
    <name evidence="2" type="ORF">PC118_g12028</name>
    <name evidence="3" type="ORF">PC129_g15012</name>
</gene>
<accession>A0A8T1KU74</accession>
<proteinExistence type="predicted"/>
<evidence type="ECO:0000313" key="4">
    <source>
        <dbReference type="Proteomes" id="UP000760860"/>
    </source>
</evidence>
<dbReference type="Proteomes" id="UP000697107">
    <property type="component" value="Unassembled WGS sequence"/>
</dbReference>
<dbReference type="EMBL" id="RCMV01000672">
    <property type="protein sequence ID" value="KAG3214068.1"/>
    <property type="molecule type" value="Genomic_DNA"/>
</dbReference>
<dbReference type="Proteomes" id="UP000760860">
    <property type="component" value="Unassembled WGS sequence"/>
</dbReference>